<name>A0A932AAQ3_9BACT</name>
<comment type="caution">
    <text evidence="2">The sequence shown here is derived from an EMBL/GenBank/DDBJ whole genome shotgun (WGS) entry which is preliminary data.</text>
</comment>
<dbReference type="GO" id="GO:0004252">
    <property type="term" value="F:serine-type endopeptidase activity"/>
    <property type="evidence" value="ECO:0007669"/>
    <property type="project" value="InterPro"/>
</dbReference>
<evidence type="ECO:0000313" key="3">
    <source>
        <dbReference type="Proteomes" id="UP000779809"/>
    </source>
</evidence>
<feature type="domain" description="Peptidase S8/S53" evidence="1">
    <location>
        <begin position="271"/>
        <end position="540"/>
    </location>
</feature>
<protein>
    <submittedName>
        <fullName evidence="2">S8 family peptidase</fullName>
    </submittedName>
</protein>
<dbReference type="InterPro" id="IPR036852">
    <property type="entry name" value="Peptidase_S8/S53_dom_sf"/>
</dbReference>
<proteinExistence type="predicted"/>
<dbReference type="Gene3D" id="3.40.50.200">
    <property type="entry name" value="Peptidase S8/S53 domain"/>
    <property type="match status" value="1"/>
</dbReference>
<dbReference type="Proteomes" id="UP000779809">
    <property type="component" value="Unassembled WGS sequence"/>
</dbReference>
<organism evidence="2 3">
    <name type="scientific">Candidatus Korobacter versatilis</name>
    <dbReference type="NCBI Taxonomy" id="658062"/>
    <lineage>
        <taxon>Bacteria</taxon>
        <taxon>Pseudomonadati</taxon>
        <taxon>Acidobacteriota</taxon>
        <taxon>Terriglobia</taxon>
        <taxon>Terriglobales</taxon>
        <taxon>Candidatus Korobacteraceae</taxon>
        <taxon>Candidatus Korobacter</taxon>
    </lineage>
</organism>
<dbReference type="InterPro" id="IPR000209">
    <property type="entry name" value="Peptidase_S8/S53_dom"/>
</dbReference>
<accession>A0A932AAQ3</accession>
<dbReference type="InterPro" id="IPR034074">
    <property type="entry name" value="Y4bN_pept_dom"/>
</dbReference>
<dbReference type="GO" id="GO:0006508">
    <property type="term" value="P:proteolysis"/>
    <property type="evidence" value="ECO:0007669"/>
    <property type="project" value="InterPro"/>
</dbReference>
<reference evidence="2" key="1">
    <citation type="submission" date="2020-07" db="EMBL/GenBank/DDBJ databases">
        <title>Huge and variable diversity of episymbiotic CPR bacteria and DPANN archaea in groundwater ecosystems.</title>
        <authorList>
            <person name="He C.Y."/>
            <person name="Keren R."/>
            <person name="Whittaker M."/>
            <person name="Farag I.F."/>
            <person name="Doudna J."/>
            <person name="Cate J.H.D."/>
            <person name="Banfield J.F."/>
        </authorList>
    </citation>
    <scope>NUCLEOTIDE SEQUENCE</scope>
    <source>
        <strain evidence="2">NC_groundwater_580_Pr5_B-0.1um_64_19</strain>
    </source>
</reference>
<evidence type="ECO:0000259" key="1">
    <source>
        <dbReference type="Pfam" id="PF00082"/>
    </source>
</evidence>
<dbReference type="EMBL" id="JACPNR010000010">
    <property type="protein sequence ID" value="MBI2678789.1"/>
    <property type="molecule type" value="Genomic_DNA"/>
</dbReference>
<sequence>MPKRNFLLGEGERLTSAVELSPSGGPKNHPYTLGEAIERLAPEATRVSTYLDGLPDKACPDNEAVAVVTLHPSYIAKSLFPAGLLSDFKLRAIGSKAREIVPQKWGSAKHPKIANTADLFVAGKRSNFKKLADTLNHQSPEIGASPELIKIEEISSFTAQQKMKGVPSTQMPAMEIVLHSSEKPRHQYVLRGFGRYLESLQVTPDFSRQLFADELCFLPMLLPVDKIAAVAEFSFVRVIRELPRLRQLTPVRSYSVPSPRPELPKADAIAKDLSVAVFDGGVPLQPDLTRWVTPIEAPELGPAKYQEHGLGVSSALLFGPLTPGKPLSVPYVSIDHVRVLDTNSDTDPFELYEALKVITERLEKKKYDYVNISVGPNLPIEDHEVHMWTSKLDTIFATQEVLASIAVGNDGESDRASGNARVQTPADCVNAMSVGAATSRALTWKRAPYSSIGPGRAPGVVKPDVLSFGGCDDEPFIVLGPNDGDLLATLGTSFAAPNALRDAIGIRAALGKQVKPLASKALLLHHAKDGGHDRVEVGWGRVPTDLGEMITSDGTSVTVLYQGTLTPARYLRARIPMPPVPMSGMVSVSATFCFTTHTDPSHPFNYTRAGLDILFRPHLQRRRDSKQLHANTKSFFGSSTFHTPEYLLREDAHKWEPTLKATRRLRGTSIKDPVFDIHYNARTAGGGPVNPQKIPYALVITVSAPKMPDIYDRVLHRYRGQLRPMQPLIQIPITT</sequence>
<dbReference type="AlphaFoldDB" id="A0A932AAQ3"/>
<dbReference type="Pfam" id="PF00082">
    <property type="entry name" value="Peptidase_S8"/>
    <property type="match status" value="1"/>
</dbReference>
<evidence type="ECO:0000313" key="2">
    <source>
        <dbReference type="EMBL" id="MBI2678789.1"/>
    </source>
</evidence>
<dbReference type="CDD" id="cd04847">
    <property type="entry name" value="Peptidases_S8_Subtilisin_like_2"/>
    <property type="match status" value="1"/>
</dbReference>
<gene>
    <name evidence="2" type="ORF">HYX28_08410</name>
</gene>
<dbReference type="SUPFAM" id="SSF52743">
    <property type="entry name" value="Subtilisin-like"/>
    <property type="match status" value="1"/>
</dbReference>